<evidence type="ECO:0000313" key="3">
    <source>
        <dbReference type="Proteomes" id="UP000553632"/>
    </source>
</evidence>
<dbReference type="Proteomes" id="UP000553632">
    <property type="component" value="Unassembled WGS sequence"/>
</dbReference>
<dbReference type="EMBL" id="JABANM010009810">
    <property type="protein sequence ID" value="KAF4740336.1"/>
    <property type="molecule type" value="Genomic_DNA"/>
</dbReference>
<dbReference type="AlphaFoldDB" id="A0A7J6T7D2"/>
<sequence>MPTHPEERQKAILLLGWLTQHIDGEEYRSEISLYAWPTVEGFRCSGPICEPMLFPRCKAPDGEGLIGLTHKACTREDDIVEFARVDLSNECTALCYSDVPAFISCMCVDPSDGSLVLIYECGLLYRVYNWDSPGAFISVANLERHRIRSAPEEDKFGNALTVTCCGDGFVYGVWYADIELQVTRISVRDESSLMMWA</sequence>
<gene>
    <name evidence="2" type="ORF">FOZ62_030619</name>
    <name evidence="1" type="ORF">FOZ63_026936</name>
</gene>
<organism evidence="2 4">
    <name type="scientific">Perkinsus olseni</name>
    <name type="common">Perkinsus atlanticus</name>
    <dbReference type="NCBI Taxonomy" id="32597"/>
    <lineage>
        <taxon>Eukaryota</taxon>
        <taxon>Sar</taxon>
        <taxon>Alveolata</taxon>
        <taxon>Perkinsozoa</taxon>
        <taxon>Perkinsea</taxon>
        <taxon>Perkinsida</taxon>
        <taxon>Perkinsidae</taxon>
        <taxon>Perkinsus</taxon>
    </lineage>
</organism>
<name>A0A7J6T7D2_PEROL</name>
<evidence type="ECO:0000313" key="4">
    <source>
        <dbReference type="Proteomes" id="UP000574390"/>
    </source>
</evidence>
<reference evidence="3 4" key="1">
    <citation type="submission" date="2020-04" db="EMBL/GenBank/DDBJ databases">
        <title>Perkinsus olseni comparative genomics.</title>
        <authorList>
            <person name="Bogema D.R."/>
        </authorList>
    </citation>
    <scope>NUCLEOTIDE SEQUENCE [LARGE SCALE GENOMIC DNA]</scope>
    <source>
        <strain evidence="2">ATCC PRA-205</strain>
        <strain evidence="1 3">ATCC PRA-207</strain>
    </source>
</reference>
<protein>
    <submittedName>
        <fullName evidence="2">Uncharacterized protein</fullName>
    </submittedName>
</protein>
<evidence type="ECO:0000313" key="1">
    <source>
        <dbReference type="EMBL" id="KAF4722330.1"/>
    </source>
</evidence>
<proteinExistence type="predicted"/>
<evidence type="ECO:0000313" key="2">
    <source>
        <dbReference type="EMBL" id="KAF4740336.1"/>
    </source>
</evidence>
<dbReference type="EMBL" id="JABANO010024169">
    <property type="protein sequence ID" value="KAF4722330.1"/>
    <property type="molecule type" value="Genomic_DNA"/>
</dbReference>
<comment type="caution">
    <text evidence="2">The sequence shown here is derived from an EMBL/GenBank/DDBJ whole genome shotgun (WGS) entry which is preliminary data.</text>
</comment>
<keyword evidence="3" id="KW-1185">Reference proteome</keyword>
<accession>A0A7J6T7D2</accession>
<dbReference type="Proteomes" id="UP000574390">
    <property type="component" value="Unassembled WGS sequence"/>
</dbReference>